<feature type="transmembrane region" description="Helical" evidence="6">
    <location>
        <begin position="192"/>
        <end position="213"/>
    </location>
</feature>
<keyword evidence="4 6" id="KW-1133">Transmembrane helix</keyword>
<feature type="transmembrane region" description="Helical" evidence="6">
    <location>
        <begin position="45"/>
        <end position="69"/>
    </location>
</feature>
<gene>
    <name evidence="7" type="ORF">KAJ83_06360</name>
</gene>
<feature type="transmembrane region" description="Helical" evidence="6">
    <location>
        <begin position="75"/>
        <end position="96"/>
    </location>
</feature>
<keyword evidence="2" id="KW-1003">Cell membrane</keyword>
<comment type="caution">
    <text evidence="7">The sequence shown here is derived from an EMBL/GenBank/DDBJ whole genome shotgun (WGS) entry which is preliminary data.</text>
</comment>
<dbReference type="AlphaFoldDB" id="A0A8J7SL43"/>
<keyword evidence="5 6" id="KW-0472">Membrane</keyword>
<comment type="subcellular location">
    <subcellularLocation>
        <location evidence="1">Cell membrane</location>
        <topology evidence="1">Multi-pass membrane protein</topology>
    </subcellularLocation>
</comment>
<evidence type="ECO:0000256" key="5">
    <source>
        <dbReference type="ARBA" id="ARBA00023136"/>
    </source>
</evidence>
<dbReference type="InterPro" id="IPR001123">
    <property type="entry name" value="LeuE-type"/>
</dbReference>
<dbReference type="GO" id="GO:0015171">
    <property type="term" value="F:amino acid transmembrane transporter activity"/>
    <property type="evidence" value="ECO:0007669"/>
    <property type="project" value="TreeGrafter"/>
</dbReference>
<evidence type="ECO:0000256" key="4">
    <source>
        <dbReference type="ARBA" id="ARBA00022989"/>
    </source>
</evidence>
<dbReference type="PANTHER" id="PTHR30086:SF19">
    <property type="entry name" value="THREONINE EFFLUX PROTEIN"/>
    <property type="match status" value="1"/>
</dbReference>
<proteinExistence type="predicted"/>
<feature type="transmembrane region" description="Helical" evidence="6">
    <location>
        <begin position="128"/>
        <end position="149"/>
    </location>
</feature>
<evidence type="ECO:0000256" key="2">
    <source>
        <dbReference type="ARBA" id="ARBA00022475"/>
    </source>
</evidence>
<dbReference type="Pfam" id="PF01810">
    <property type="entry name" value="LysE"/>
    <property type="match status" value="1"/>
</dbReference>
<organism evidence="7 8">
    <name type="scientific">Marivibrio halodurans</name>
    <dbReference type="NCBI Taxonomy" id="2039722"/>
    <lineage>
        <taxon>Bacteria</taxon>
        <taxon>Pseudomonadati</taxon>
        <taxon>Pseudomonadota</taxon>
        <taxon>Alphaproteobacteria</taxon>
        <taxon>Rhodospirillales</taxon>
        <taxon>Rhodospirillaceae</taxon>
        <taxon>Marivibrio</taxon>
    </lineage>
</organism>
<evidence type="ECO:0000256" key="6">
    <source>
        <dbReference type="SAM" id="Phobius"/>
    </source>
</evidence>
<feature type="transmembrane region" description="Helical" evidence="6">
    <location>
        <begin position="12"/>
        <end position="33"/>
    </location>
</feature>
<evidence type="ECO:0000256" key="1">
    <source>
        <dbReference type="ARBA" id="ARBA00004651"/>
    </source>
</evidence>
<keyword evidence="3 6" id="KW-0812">Transmembrane</keyword>
<evidence type="ECO:0000256" key="3">
    <source>
        <dbReference type="ARBA" id="ARBA00022692"/>
    </source>
</evidence>
<sequence>MSMGVDGIGALWTVALIWGAAALVPGPDFLAIARASIGGGHRHGLACVVGVLCGTAAWGAAGVLGVSALFVAAPWLYLGFKVVGGGYLILVGLQLLRGALWGGTTAAGAPSVAARGDATAWRSFTRGLAANLSNPKTAIFVASIFATILPPSPSAALALSTVGVTTGVSLLWYAAVACFLSTPTVRRAYQRAWRWLAGIAGGLFILFGARLAVER</sequence>
<dbReference type="GO" id="GO:0005886">
    <property type="term" value="C:plasma membrane"/>
    <property type="evidence" value="ECO:0007669"/>
    <property type="project" value="UniProtKB-SubCell"/>
</dbReference>
<protein>
    <submittedName>
        <fullName evidence="7">LysE family transporter</fullName>
    </submittedName>
</protein>
<name>A0A8J7SL43_9PROT</name>
<accession>A0A8J7SL43</accession>
<dbReference type="EMBL" id="JAGMWN010000002">
    <property type="protein sequence ID" value="MBP5856623.1"/>
    <property type="molecule type" value="Genomic_DNA"/>
</dbReference>
<dbReference type="PANTHER" id="PTHR30086">
    <property type="entry name" value="ARGININE EXPORTER PROTEIN ARGO"/>
    <property type="match status" value="1"/>
</dbReference>
<reference evidence="7" key="1">
    <citation type="submission" date="2021-04" db="EMBL/GenBank/DDBJ databases">
        <authorList>
            <person name="Zhang D.-C."/>
        </authorList>
    </citation>
    <scope>NUCLEOTIDE SEQUENCE</scope>
    <source>
        <strain evidence="7">CGMCC 1.15697</strain>
    </source>
</reference>
<dbReference type="RefSeq" id="WP_210681188.1">
    <property type="nucleotide sequence ID" value="NZ_JAGMWN010000002.1"/>
</dbReference>
<dbReference type="Proteomes" id="UP000672602">
    <property type="component" value="Unassembled WGS sequence"/>
</dbReference>
<keyword evidence="8" id="KW-1185">Reference proteome</keyword>
<evidence type="ECO:0000313" key="7">
    <source>
        <dbReference type="EMBL" id="MBP5856623.1"/>
    </source>
</evidence>
<feature type="transmembrane region" description="Helical" evidence="6">
    <location>
        <begin position="155"/>
        <end position="180"/>
    </location>
</feature>
<evidence type="ECO:0000313" key="8">
    <source>
        <dbReference type="Proteomes" id="UP000672602"/>
    </source>
</evidence>